<dbReference type="InterPro" id="IPR056884">
    <property type="entry name" value="NPHP3-like_N"/>
</dbReference>
<dbReference type="Pfam" id="PF24883">
    <property type="entry name" value="NPHP3_N"/>
    <property type="match status" value="1"/>
</dbReference>
<dbReference type="Pfam" id="PF25469">
    <property type="entry name" value="WHD_NWD1"/>
    <property type="match status" value="1"/>
</dbReference>
<protein>
    <submittedName>
        <fullName evidence="6">LOW QUALITY PROTEIN: NACHT and WD repeat domain-containing protein 2</fullName>
    </submittedName>
</protein>
<dbReference type="Gene3D" id="3.40.50.300">
    <property type="entry name" value="P-loop containing nucleotide triphosphate hydrolases"/>
    <property type="match status" value="1"/>
</dbReference>
<organism evidence="5 6">
    <name type="scientific">Betta splendens</name>
    <name type="common">Siamese fighting fish</name>
    <dbReference type="NCBI Taxonomy" id="158456"/>
    <lineage>
        <taxon>Eukaryota</taxon>
        <taxon>Metazoa</taxon>
        <taxon>Chordata</taxon>
        <taxon>Craniata</taxon>
        <taxon>Vertebrata</taxon>
        <taxon>Euteleostomi</taxon>
        <taxon>Actinopterygii</taxon>
        <taxon>Neopterygii</taxon>
        <taxon>Teleostei</taxon>
        <taxon>Neoteleostei</taxon>
        <taxon>Acanthomorphata</taxon>
        <taxon>Anabantaria</taxon>
        <taxon>Anabantiformes</taxon>
        <taxon>Anabantoidei</taxon>
        <taxon>Osphronemidae</taxon>
        <taxon>Betta</taxon>
    </lineage>
</organism>
<dbReference type="InterPro" id="IPR036322">
    <property type="entry name" value="WD40_repeat_dom_sf"/>
</dbReference>
<dbReference type="InterPro" id="IPR052752">
    <property type="entry name" value="NACHT-WD_repeat"/>
</dbReference>
<proteinExistence type="predicted"/>
<keyword evidence="5" id="KW-1185">Reference proteome</keyword>
<dbReference type="SUPFAM" id="SSF50978">
    <property type="entry name" value="WD40 repeat-like"/>
    <property type="match status" value="1"/>
</dbReference>
<accession>A0A9W2Y7Z7</accession>
<dbReference type="KEGG" id="bspl:114867612"/>
<dbReference type="SUPFAM" id="SSF50998">
    <property type="entry name" value="Quinoprotein alcohol dehydrogenase-like"/>
    <property type="match status" value="1"/>
</dbReference>
<dbReference type="OrthoDB" id="2325716at2759"/>
<dbReference type="InterPro" id="IPR057588">
    <property type="entry name" value="NWD1/2-like_WH"/>
</dbReference>
<keyword evidence="1" id="KW-0853">WD repeat</keyword>
<dbReference type="Gene3D" id="2.130.10.10">
    <property type="entry name" value="YVTN repeat-like/Quinoprotein amine dehydrogenase"/>
    <property type="match status" value="3"/>
</dbReference>
<dbReference type="InterPro" id="IPR015943">
    <property type="entry name" value="WD40/YVTN_repeat-like_dom_sf"/>
</dbReference>
<sequence length="1555" mass="169728">MDPSSNSSSSCVKLFLCSNPEDSVVERRALREGVFPRFRQHCRHALGLDVRVVDPFESSDPSRWPDENTRQQLIAECRESSAGPFLLALIGHQYGTATLPAQVEVSEFHLLLQESQQAGVSTQELEEAYQRDENSIPPSYRLRPPHRHTRCAQNVEETKIRTKAKEEKLQTSVSLCVRNGRMTPERAHRYRRSALDADLRFALDRGHGDDVATRGLVYIHTVVNATGERAKEEKKPPSEAATTPTDLQLLSDLCDRFLPSVIASRKLRVYAAATECDRRHGYTTARRLSYAESLCLQVNADLTTLIDSWDIWGRDEPQLGDALAGEEAEQEQWCETLSRCYHIPRPEEGTVRTYVQQSDKQCPLVVSGGPCTGKTVLLAHCVHQIKSWLPGCNPVVVTHFCNPSLNTSPKHVLSSLCYQIARKCHMCSVPTQDPSVDRATHPVCASKPRLCKCSRLNPAPCPSPEGFNSPDISLSELKDTLSSLLTLLPSPKRPVLLVLVGLDQLERDVGLPVVRSLPSPLPPGVKLIVTASSTRTHVLQAVHAHYPECSGVRLGSTDRRARLQMLAALLAGSGRRVTSGQQALLNRALASCGLTLYARLLHGPTSLWQSDSDVTELSLPDGVHSSISALLDRCEQKHGSCLVTRALSYLALSRTGLTEAELADLLCGDGRQSSSSGTRLPQVDVETLLLDLRKVLIRRTVMGSDVLCWFSRHFKIVVAKKYLTAPQVRKEMHSNMADYFSGRWPRGSQELEDPFVFRGAARVNLRKAAELPHHLRLSDRWAEAERGLLMSPGFHGAMVRAGLLGDLVALLERERGPWAFSAEKRLLAGVLTSSARLLLLSPWQLPAVMEAGLLPYLRVFPALEEYVAEIGRERRRSGTGLGTVLCPAPSSVPFIRRLRLEASVAEAAGTARGTVAVIANDGSVWVWRSPGRGVARLEPSREPRGLTFAGVRSSGEFLLLSTRCNKLFLWDSAGADALSDGRYLFCGQEDGAVSVFDTDSSGLLGAGSNPRRSEVTALVLREDRGEMACVDSMGNVTLWDVAAKTRPVVTKETLIGGESTAVCSVDHSGGNDLLLVCQSHQVTLWETCDWDVVDRFLAPRGETFAHAVLCQDGRLFAASLDACGLVLVWSLSTGGCVLSLETPRRPRGLLTTASHLVCVGQDGCLTAWDSRMIAAAGAAPKMGFGVREVLVDPAGAWFYSTDGSEAVWRWSLHTGLPHHSLLHGAPVEKLRLSPNAARLVSLSAGEIYVWLTETGRNALRVRAAGTADILIAPNSSFGVSVSERELPRVWKMAGGSVVCRVALRLSDAQVSPESTFLIGRHHGDLLAASLWFGSICKRFSCAEPVVAFRALPERPDLVVALGASGAVFTWNVAEETVCRHLKLPSAFRCRPHDFQVSSDGSYALLSAASEAISVLDLRRVRLCSLNAGGRVIRASLDQSGDYVVYVSRATCSDSSCTCFRHARHVLAAARLSDGERLGMVHLPKTPSALVAWEPRRVFVGFEDGSVGVFCVSGAVADREESIRGRGGFNPEPRQCPFDRAPLSRFPLATPNVTWS</sequence>
<name>A0A9W2Y7Z7_BETSP</name>
<evidence type="ECO:0000259" key="3">
    <source>
        <dbReference type="Pfam" id="PF24883"/>
    </source>
</evidence>
<dbReference type="InterPro" id="IPR027417">
    <property type="entry name" value="P-loop_NTPase"/>
</dbReference>
<evidence type="ECO:0000256" key="1">
    <source>
        <dbReference type="ARBA" id="ARBA00022574"/>
    </source>
</evidence>
<dbReference type="Proteomes" id="UP000515150">
    <property type="component" value="Chromosome 13"/>
</dbReference>
<evidence type="ECO:0000259" key="4">
    <source>
        <dbReference type="Pfam" id="PF25469"/>
    </source>
</evidence>
<reference evidence="6" key="1">
    <citation type="submission" date="2025-08" db="UniProtKB">
        <authorList>
            <consortium name="RefSeq"/>
        </authorList>
    </citation>
    <scope>IDENTIFICATION</scope>
</reference>
<dbReference type="InterPro" id="IPR011047">
    <property type="entry name" value="Quinoprotein_ADH-like_sf"/>
</dbReference>
<feature type="domain" description="Nephrocystin 3-like N-terminal" evidence="3">
    <location>
        <begin position="352"/>
        <end position="426"/>
    </location>
</feature>
<keyword evidence="2" id="KW-0677">Repeat</keyword>
<evidence type="ECO:0000313" key="6">
    <source>
        <dbReference type="RefSeq" id="XP_055370184.1"/>
    </source>
</evidence>
<evidence type="ECO:0000313" key="5">
    <source>
        <dbReference type="Proteomes" id="UP000515150"/>
    </source>
</evidence>
<dbReference type="PANTHER" id="PTHR19871:SF29">
    <property type="entry name" value="NACHT AND WD REPEAT DOMAIN-CONTAINING PROTEIN 2-LIKE"/>
    <property type="match status" value="1"/>
</dbReference>
<dbReference type="GeneID" id="114867612"/>
<gene>
    <name evidence="6" type="primary">LOC114867612</name>
</gene>
<dbReference type="RefSeq" id="XP_055370184.1">
    <property type="nucleotide sequence ID" value="XM_055514209.1"/>
</dbReference>
<dbReference type="PANTHER" id="PTHR19871">
    <property type="entry name" value="BETA TRANSDUCIN-RELATED PROTEIN"/>
    <property type="match status" value="1"/>
</dbReference>
<feature type="domain" description="NWD1/2-like winged helix-turn-helix" evidence="4">
    <location>
        <begin position="624"/>
        <end position="725"/>
    </location>
</feature>
<evidence type="ECO:0000256" key="2">
    <source>
        <dbReference type="ARBA" id="ARBA00022737"/>
    </source>
</evidence>